<keyword evidence="11" id="KW-1185">Reference proteome</keyword>
<keyword evidence="8 9" id="KW-0472">Membrane</keyword>
<dbReference type="OrthoDB" id="9811967at2"/>
<dbReference type="PANTHER" id="PTHR34308">
    <property type="entry name" value="COBALAMIN BIOSYNTHESIS PROTEIN CBIB"/>
    <property type="match status" value="1"/>
</dbReference>
<gene>
    <name evidence="9" type="primary">cobD</name>
    <name evidence="10" type="ordered locus">Desal_1613</name>
</gene>
<dbReference type="Pfam" id="PF03186">
    <property type="entry name" value="CobD_Cbib"/>
    <property type="match status" value="1"/>
</dbReference>
<dbReference type="KEGG" id="dsa:Desal_1613"/>
<evidence type="ECO:0000256" key="6">
    <source>
        <dbReference type="ARBA" id="ARBA00022692"/>
    </source>
</evidence>
<evidence type="ECO:0000256" key="7">
    <source>
        <dbReference type="ARBA" id="ARBA00022989"/>
    </source>
</evidence>
<dbReference type="UniPathway" id="UPA00148"/>
<keyword evidence="4 9" id="KW-1003">Cell membrane</keyword>
<dbReference type="eggNOG" id="COG1270">
    <property type="taxonomic scope" value="Bacteria"/>
</dbReference>
<dbReference type="HAMAP" id="MF_00024">
    <property type="entry name" value="CobD_CbiB"/>
    <property type="match status" value="1"/>
</dbReference>
<dbReference type="InterPro" id="IPR004485">
    <property type="entry name" value="Cobalamin_biosynth_CobD/CbiB"/>
</dbReference>
<comment type="subcellular location">
    <subcellularLocation>
        <location evidence="1 9">Cell membrane</location>
        <topology evidence="1 9">Multi-pass membrane protein</topology>
    </subcellularLocation>
</comment>
<comment type="caution">
    <text evidence="9">Lacks conserved residue(s) required for the propagation of feature annotation.</text>
</comment>
<evidence type="ECO:0000256" key="1">
    <source>
        <dbReference type="ARBA" id="ARBA00004651"/>
    </source>
</evidence>
<protein>
    <recommendedName>
        <fullName evidence="9">Cobalamin biosynthesis protein CobD</fullName>
    </recommendedName>
</protein>
<feature type="transmembrane region" description="Helical" evidence="9">
    <location>
        <begin position="54"/>
        <end position="71"/>
    </location>
</feature>
<evidence type="ECO:0000256" key="9">
    <source>
        <dbReference type="HAMAP-Rule" id="MF_00024"/>
    </source>
</evidence>
<evidence type="ECO:0000256" key="2">
    <source>
        <dbReference type="ARBA" id="ARBA00004953"/>
    </source>
</evidence>
<keyword evidence="7 9" id="KW-1133">Transmembrane helix</keyword>
<reference evidence="10 11" key="1">
    <citation type="submission" date="2009-06" db="EMBL/GenBank/DDBJ databases">
        <title>Complete sequence of Desulfovibrio salexigens DSM 2638.</title>
        <authorList>
            <consortium name="US DOE Joint Genome Institute"/>
            <person name="Lucas S."/>
            <person name="Copeland A."/>
            <person name="Lapidus A."/>
            <person name="Glavina del Rio T."/>
            <person name="Tice H."/>
            <person name="Bruce D."/>
            <person name="Goodwin L."/>
            <person name="Pitluck S."/>
            <person name="Munk A.C."/>
            <person name="Brettin T."/>
            <person name="Detter J.C."/>
            <person name="Han C."/>
            <person name="Tapia R."/>
            <person name="Larimer F."/>
            <person name="Land M."/>
            <person name="Hauser L."/>
            <person name="Kyrpides N."/>
            <person name="Anderson I."/>
            <person name="Wall J.D."/>
            <person name="Arkin A.P."/>
            <person name="Dehal P."/>
            <person name="Chivian D."/>
            <person name="Giles B."/>
            <person name="Hazen T.C."/>
        </authorList>
    </citation>
    <scope>NUCLEOTIDE SEQUENCE [LARGE SCALE GENOMIC DNA]</scope>
    <source>
        <strain evidence="11">ATCC 14822 / DSM 2638 / NCIMB 8403 / VKM B-1763</strain>
    </source>
</reference>
<evidence type="ECO:0000256" key="8">
    <source>
        <dbReference type="ARBA" id="ARBA00023136"/>
    </source>
</evidence>
<evidence type="ECO:0000313" key="10">
    <source>
        <dbReference type="EMBL" id="ACS79675.1"/>
    </source>
</evidence>
<feature type="transmembrane region" description="Helical" evidence="9">
    <location>
        <begin position="290"/>
        <end position="314"/>
    </location>
</feature>
<dbReference type="GO" id="GO:0005886">
    <property type="term" value="C:plasma membrane"/>
    <property type="evidence" value="ECO:0007669"/>
    <property type="project" value="UniProtKB-SubCell"/>
</dbReference>
<evidence type="ECO:0000256" key="3">
    <source>
        <dbReference type="ARBA" id="ARBA00006263"/>
    </source>
</evidence>
<feature type="transmembrane region" description="Helical" evidence="9">
    <location>
        <begin position="153"/>
        <end position="171"/>
    </location>
</feature>
<dbReference type="RefSeq" id="WP_015851491.1">
    <property type="nucleotide sequence ID" value="NC_012881.1"/>
</dbReference>
<keyword evidence="6 9" id="KW-0812">Transmembrane</keyword>
<dbReference type="STRING" id="526222.Desal_1613"/>
<feature type="transmembrane region" description="Helical" evidence="9">
    <location>
        <begin position="78"/>
        <end position="99"/>
    </location>
</feature>
<dbReference type="Proteomes" id="UP000002601">
    <property type="component" value="Chromosome"/>
</dbReference>
<dbReference type="GO" id="GO:0009236">
    <property type="term" value="P:cobalamin biosynthetic process"/>
    <property type="evidence" value="ECO:0007669"/>
    <property type="project" value="UniProtKB-UniRule"/>
</dbReference>
<sequence>MDNSTVLFLVPVIALVLDLVLGDPKWFPHPVRYIGMALDKYKNWVFSTGMSRKIMGGVGVLVFAIVVWSVLKIFLAIPFVGVLIALYLAYAGLALGSLLSEHKNAAAMLDSGRIEDARKAIAELVSRDVSELDENGLRKALAESTSENLNDGFVAPFFYLVVTGPAGMWVYKTISTMDSMWGYKNEEFKEFGYYAAKADDVLAFIPARITGFMMLAAGRIMKLDWESAYDNLIEDANKTESPNAGWSMAPAAWLLGASMGGKAVYFGEEKEKPVIGPEGGEWTSLKLKRLGALVMTTAIFSAVLLDIYFVMVWASGAVH</sequence>
<evidence type="ECO:0000256" key="5">
    <source>
        <dbReference type="ARBA" id="ARBA00022573"/>
    </source>
</evidence>
<organism evidence="10 11">
    <name type="scientific">Maridesulfovibrio salexigens (strain ATCC 14822 / DSM 2638 / NCIMB 8403 / VKM B-1763)</name>
    <name type="common">Desulfovibrio salexigens</name>
    <dbReference type="NCBI Taxonomy" id="526222"/>
    <lineage>
        <taxon>Bacteria</taxon>
        <taxon>Pseudomonadati</taxon>
        <taxon>Thermodesulfobacteriota</taxon>
        <taxon>Desulfovibrionia</taxon>
        <taxon>Desulfovibrionales</taxon>
        <taxon>Desulfovibrionaceae</taxon>
        <taxon>Maridesulfovibrio</taxon>
    </lineage>
</organism>
<dbReference type="AlphaFoldDB" id="C6BSX1"/>
<comment type="similarity">
    <text evidence="3 9">Belongs to the CobD/CbiB family.</text>
</comment>
<evidence type="ECO:0000313" key="11">
    <source>
        <dbReference type="Proteomes" id="UP000002601"/>
    </source>
</evidence>
<name>C6BSX1_MARSD</name>
<comment type="function">
    <text evidence="9">Converts cobyric acid to cobinamide by the addition of aminopropanol on the F carboxylic group.</text>
</comment>
<dbReference type="PANTHER" id="PTHR34308:SF1">
    <property type="entry name" value="COBALAMIN BIOSYNTHESIS PROTEIN CBIB"/>
    <property type="match status" value="1"/>
</dbReference>
<dbReference type="GO" id="GO:0015420">
    <property type="term" value="F:ABC-type vitamin B12 transporter activity"/>
    <property type="evidence" value="ECO:0007669"/>
    <property type="project" value="UniProtKB-UniRule"/>
</dbReference>
<dbReference type="EMBL" id="CP001649">
    <property type="protein sequence ID" value="ACS79675.1"/>
    <property type="molecule type" value="Genomic_DNA"/>
</dbReference>
<proteinExistence type="inferred from homology"/>
<keyword evidence="5 9" id="KW-0169">Cobalamin biosynthesis</keyword>
<comment type="pathway">
    <text evidence="2 9">Cofactor biosynthesis; adenosylcobalamin biosynthesis.</text>
</comment>
<dbReference type="HOGENOM" id="CLU_054212_0_0_7"/>
<evidence type="ECO:0000256" key="4">
    <source>
        <dbReference type="ARBA" id="ARBA00022475"/>
    </source>
</evidence>
<dbReference type="NCBIfam" id="TIGR00380">
    <property type="entry name" value="cobal_cbiB"/>
    <property type="match status" value="1"/>
</dbReference>
<dbReference type="GO" id="GO:0048472">
    <property type="term" value="F:threonine-phosphate decarboxylase activity"/>
    <property type="evidence" value="ECO:0007669"/>
    <property type="project" value="InterPro"/>
</dbReference>
<accession>C6BSX1</accession>